<name>A0AAQ4DZF2_AMBAM</name>
<comment type="caution">
    <text evidence="1">The sequence shown here is derived from an EMBL/GenBank/DDBJ whole genome shotgun (WGS) entry which is preliminary data.</text>
</comment>
<dbReference type="Proteomes" id="UP001321473">
    <property type="component" value="Unassembled WGS sequence"/>
</dbReference>
<evidence type="ECO:0000313" key="1">
    <source>
        <dbReference type="EMBL" id="KAK8767842.1"/>
    </source>
</evidence>
<sequence>MLDSDLGYRRDWRDFVFRRFPSTAFSYVEMWVACRRELSALLVGDEEVRRELRRLPPAGAGPLLRYDPLSNSVSAAAAALGAPFYYAYGISAMWCAVSPRGGFARESPISYLQYGGLVSVFTRELVRAMSPKGAVAGLRTRPSRRAANNTDCEPGDAPWEVPNFELPALELTFDMWQYQGGNAYLKDINYTAAQ</sequence>
<protein>
    <submittedName>
        <fullName evidence="1">Uncharacterized protein</fullName>
    </submittedName>
</protein>
<accession>A0AAQ4DZF2</accession>
<reference evidence="1 2" key="1">
    <citation type="journal article" date="2023" name="Arcadia Sci">
        <title>De novo assembly of a long-read Amblyomma americanum tick genome.</title>
        <authorList>
            <person name="Chou S."/>
            <person name="Poskanzer K.E."/>
            <person name="Rollins M."/>
            <person name="Thuy-Boun P.S."/>
        </authorList>
    </citation>
    <scope>NUCLEOTIDE SEQUENCE [LARGE SCALE GENOMIC DNA]</scope>
    <source>
        <strain evidence="1">F_SG_1</strain>
        <tissue evidence="1">Salivary glands</tissue>
    </source>
</reference>
<dbReference type="AlphaFoldDB" id="A0AAQ4DZF2"/>
<dbReference type="EMBL" id="JARKHS020024900">
    <property type="protein sequence ID" value="KAK8767842.1"/>
    <property type="molecule type" value="Genomic_DNA"/>
</dbReference>
<evidence type="ECO:0000313" key="2">
    <source>
        <dbReference type="Proteomes" id="UP001321473"/>
    </source>
</evidence>
<gene>
    <name evidence="1" type="ORF">V5799_005376</name>
</gene>
<proteinExistence type="predicted"/>
<organism evidence="1 2">
    <name type="scientific">Amblyomma americanum</name>
    <name type="common">Lone star tick</name>
    <dbReference type="NCBI Taxonomy" id="6943"/>
    <lineage>
        <taxon>Eukaryota</taxon>
        <taxon>Metazoa</taxon>
        <taxon>Ecdysozoa</taxon>
        <taxon>Arthropoda</taxon>
        <taxon>Chelicerata</taxon>
        <taxon>Arachnida</taxon>
        <taxon>Acari</taxon>
        <taxon>Parasitiformes</taxon>
        <taxon>Ixodida</taxon>
        <taxon>Ixodoidea</taxon>
        <taxon>Ixodidae</taxon>
        <taxon>Amblyomminae</taxon>
        <taxon>Amblyomma</taxon>
    </lineage>
</organism>
<keyword evidence="2" id="KW-1185">Reference proteome</keyword>
<feature type="non-terminal residue" evidence="1">
    <location>
        <position position="194"/>
    </location>
</feature>